<dbReference type="InterPro" id="IPR001012">
    <property type="entry name" value="UBX_dom"/>
</dbReference>
<dbReference type="PANTHER" id="PTHR46424">
    <property type="entry name" value="UBX DOMAIN-CONTAINING PROTEIN 4"/>
    <property type="match status" value="1"/>
</dbReference>
<dbReference type="OrthoDB" id="2445133at2759"/>
<dbReference type="Gene3D" id="3.40.30.10">
    <property type="entry name" value="Glutaredoxin"/>
    <property type="match status" value="1"/>
</dbReference>
<sequence>MMFFQGSLQEGIALALNQAKAVICFVRDDTPESDKWENEYFADENFAQVLEAKSVLLRLTAGSQEAGFLTSFCPIIKFPAVVVIRNGMLREYFVPEISKEDFHERLTAVLEDRKPSIQGDSTAPPQDGPQTGGTTQASTAPAPIPATSPSPATATPAPENIATQESTERPRDGSIRTGKQRVESAEPSHPRAKPTSSLPQKRPQQKEEKDQGASKSEKNAKKTPIQKQKPTSKASEPARSASNTSKPAEVRQAPTPMLPKQYRLQVRLFDGSSVRSSFTPSQTIRSHVRPWLDEKMGDETRPYNLKHILTPLPNRTLTIAEEEQTLEDLSLGSTANLVMIPIQSYTEAYTGSSSSLPARAAYATYDLVSSAVGTATGLVGSFLGYGQTAPSPSSETTAATGSLSGDAARRPRPAASRGSNIRTLRDQPQKDNEFYNGNQVGNLWCFTNVLELADSSYFS</sequence>
<evidence type="ECO:0000259" key="7">
    <source>
        <dbReference type="PROSITE" id="PS50033"/>
    </source>
</evidence>
<feature type="region of interest" description="Disordered" evidence="6">
    <location>
        <begin position="389"/>
        <end position="433"/>
    </location>
</feature>
<evidence type="ECO:0000256" key="2">
    <source>
        <dbReference type="ARBA" id="ARBA00023230"/>
    </source>
</evidence>
<feature type="compositionally biased region" description="Polar residues" evidence="6">
    <location>
        <begin position="389"/>
        <end position="403"/>
    </location>
</feature>
<comment type="subcellular location">
    <subcellularLocation>
        <location evidence="1">Endoplasmic reticulum membrane</location>
        <topology evidence="1">Peripheral membrane protein</topology>
    </subcellularLocation>
</comment>
<dbReference type="AlphaFoldDB" id="A0A1L9RH02"/>
<feature type="compositionally biased region" description="Basic and acidic residues" evidence="6">
    <location>
        <begin position="166"/>
        <end position="189"/>
    </location>
</feature>
<evidence type="ECO:0000256" key="5">
    <source>
        <dbReference type="ARBA" id="ARBA00046062"/>
    </source>
</evidence>
<dbReference type="InterPro" id="IPR029071">
    <property type="entry name" value="Ubiquitin-like_domsf"/>
</dbReference>
<dbReference type="CDD" id="cd01767">
    <property type="entry name" value="UBX"/>
    <property type="match status" value="1"/>
</dbReference>
<evidence type="ECO:0000256" key="3">
    <source>
        <dbReference type="ARBA" id="ARBA00038812"/>
    </source>
</evidence>
<keyword evidence="2" id="KW-0834">Unfolded protein response</keyword>
<dbReference type="GO" id="GO:0005789">
    <property type="term" value="C:endoplasmic reticulum membrane"/>
    <property type="evidence" value="ECO:0007669"/>
    <property type="project" value="UniProtKB-SubCell"/>
</dbReference>
<proteinExistence type="predicted"/>
<feature type="region of interest" description="Disordered" evidence="6">
    <location>
        <begin position="113"/>
        <end position="258"/>
    </location>
</feature>
<name>A0A1L9RH02_ASPWE</name>
<comment type="function">
    <text evidence="5">Involved in endoplasmic reticulum-associated protein degradation (ERAD). Acts as a platform to recruit both UBQLN1 and VCP to the ER during ERAD.</text>
</comment>
<dbReference type="SUPFAM" id="SSF52833">
    <property type="entry name" value="Thioredoxin-like"/>
    <property type="match status" value="1"/>
</dbReference>
<dbReference type="PROSITE" id="PS50033">
    <property type="entry name" value="UBX"/>
    <property type="match status" value="1"/>
</dbReference>
<dbReference type="GeneID" id="63749113"/>
<comment type="subunit">
    <text evidence="3">Directly interacts with VCP. Interacts with UBQLN1. Forms a complex with VCP and UBQLN1.</text>
</comment>
<dbReference type="EMBL" id="KV878213">
    <property type="protein sequence ID" value="OJJ34210.1"/>
    <property type="molecule type" value="Genomic_DNA"/>
</dbReference>
<evidence type="ECO:0000256" key="4">
    <source>
        <dbReference type="ARBA" id="ARBA00041575"/>
    </source>
</evidence>
<dbReference type="SMART" id="SM00166">
    <property type="entry name" value="UBX"/>
    <property type="match status" value="1"/>
</dbReference>
<feature type="compositionally biased region" description="Basic and acidic residues" evidence="6">
    <location>
        <begin position="423"/>
        <end position="433"/>
    </location>
</feature>
<gene>
    <name evidence="8" type="ORF">ASPWEDRAFT_29373</name>
</gene>
<dbReference type="GO" id="GO:0036503">
    <property type="term" value="P:ERAD pathway"/>
    <property type="evidence" value="ECO:0007669"/>
    <property type="project" value="TreeGrafter"/>
</dbReference>
<accession>A0A1L9RH02</accession>
<dbReference type="InterPro" id="IPR036249">
    <property type="entry name" value="Thioredoxin-like_sf"/>
</dbReference>
<organism evidence="8 9">
    <name type="scientific">Aspergillus wentii DTO 134E9</name>
    <dbReference type="NCBI Taxonomy" id="1073089"/>
    <lineage>
        <taxon>Eukaryota</taxon>
        <taxon>Fungi</taxon>
        <taxon>Dikarya</taxon>
        <taxon>Ascomycota</taxon>
        <taxon>Pezizomycotina</taxon>
        <taxon>Eurotiomycetes</taxon>
        <taxon>Eurotiomycetidae</taxon>
        <taxon>Eurotiales</taxon>
        <taxon>Aspergillaceae</taxon>
        <taxon>Aspergillus</taxon>
        <taxon>Aspergillus subgen. Cremei</taxon>
    </lineage>
</organism>
<feature type="domain" description="UBX" evidence="7">
    <location>
        <begin position="263"/>
        <end position="339"/>
    </location>
</feature>
<evidence type="ECO:0000256" key="6">
    <source>
        <dbReference type="SAM" id="MobiDB-lite"/>
    </source>
</evidence>
<dbReference type="VEuPathDB" id="FungiDB:ASPWEDRAFT_29373"/>
<dbReference type="GO" id="GO:0006986">
    <property type="term" value="P:response to unfolded protein"/>
    <property type="evidence" value="ECO:0007669"/>
    <property type="project" value="UniProtKB-KW"/>
</dbReference>
<reference evidence="9" key="1">
    <citation type="journal article" date="2017" name="Genome Biol.">
        <title>Comparative genomics reveals high biological diversity and specific adaptations in the industrially and medically important fungal genus Aspergillus.</title>
        <authorList>
            <person name="de Vries R.P."/>
            <person name="Riley R."/>
            <person name="Wiebenga A."/>
            <person name="Aguilar-Osorio G."/>
            <person name="Amillis S."/>
            <person name="Uchima C.A."/>
            <person name="Anderluh G."/>
            <person name="Asadollahi M."/>
            <person name="Askin M."/>
            <person name="Barry K."/>
            <person name="Battaglia E."/>
            <person name="Bayram O."/>
            <person name="Benocci T."/>
            <person name="Braus-Stromeyer S.A."/>
            <person name="Caldana C."/>
            <person name="Canovas D."/>
            <person name="Cerqueira G.C."/>
            <person name="Chen F."/>
            <person name="Chen W."/>
            <person name="Choi C."/>
            <person name="Clum A."/>
            <person name="Dos Santos R.A."/>
            <person name="Damasio A.R."/>
            <person name="Diallinas G."/>
            <person name="Emri T."/>
            <person name="Fekete E."/>
            <person name="Flipphi M."/>
            <person name="Freyberg S."/>
            <person name="Gallo A."/>
            <person name="Gournas C."/>
            <person name="Habgood R."/>
            <person name="Hainaut M."/>
            <person name="Harispe M.L."/>
            <person name="Henrissat B."/>
            <person name="Hilden K.S."/>
            <person name="Hope R."/>
            <person name="Hossain A."/>
            <person name="Karabika E."/>
            <person name="Karaffa L."/>
            <person name="Karanyi Z."/>
            <person name="Krasevec N."/>
            <person name="Kuo A."/>
            <person name="Kusch H."/>
            <person name="LaButti K."/>
            <person name="Lagendijk E.L."/>
            <person name="Lapidus A."/>
            <person name="Levasseur A."/>
            <person name="Lindquist E."/>
            <person name="Lipzen A."/>
            <person name="Logrieco A.F."/>
            <person name="MacCabe A."/>
            <person name="Maekelae M.R."/>
            <person name="Malavazi I."/>
            <person name="Melin P."/>
            <person name="Meyer V."/>
            <person name="Mielnichuk N."/>
            <person name="Miskei M."/>
            <person name="Molnar A.P."/>
            <person name="Mule G."/>
            <person name="Ngan C.Y."/>
            <person name="Orejas M."/>
            <person name="Orosz E."/>
            <person name="Ouedraogo J.P."/>
            <person name="Overkamp K.M."/>
            <person name="Park H.-S."/>
            <person name="Perrone G."/>
            <person name="Piumi F."/>
            <person name="Punt P.J."/>
            <person name="Ram A.F."/>
            <person name="Ramon A."/>
            <person name="Rauscher S."/>
            <person name="Record E."/>
            <person name="Riano-Pachon D.M."/>
            <person name="Robert V."/>
            <person name="Roehrig J."/>
            <person name="Ruller R."/>
            <person name="Salamov A."/>
            <person name="Salih N.S."/>
            <person name="Samson R.A."/>
            <person name="Sandor E."/>
            <person name="Sanguinetti M."/>
            <person name="Schuetze T."/>
            <person name="Sepcic K."/>
            <person name="Shelest E."/>
            <person name="Sherlock G."/>
            <person name="Sophianopoulou V."/>
            <person name="Squina F.M."/>
            <person name="Sun H."/>
            <person name="Susca A."/>
            <person name="Todd R.B."/>
            <person name="Tsang A."/>
            <person name="Unkles S.E."/>
            <person name="van de Wiele N."/>
            <person name="van Rossen-Uffink D."/>
            <person name="Oliveira J.V."/>
            <person name="Vesth T.C."/>
            <person name="Visser J."/>
            <person name="Yu J.-H."/>
            <person name="Zhou M."/>
            <person name="Andersen M.R."/>
            <person name="Archer D.B."/>
            <person name="Baker S.E."/>
            <person name="Benoit I."/>
            <person name="Brakhage A.A."/>
            <person name="Braus G.H."/>
            <person name="Fischer R."/>
            <person name="Frisvad J.C."/>
            <person name="Goldman G.H."/>
            <person name="Houbraken J."/>
            <person name="Oakley B."/>
            <person name="Pocsi I."/>
            <person name="Scazzocchio C."/>
            <person name="Seiboth B."/>
            <person name="vanKuyk P.A."/>
            <person name="Wortman J."/>
            <person name="Dyer P.S."/>
            <person name="Grigoriev I.V."/>
        </authorList>
    </citation>
    <scope>NUCLEOTIDE SEQUENCE [LARGE SCALE GENOMIC DNA]</scope>
    <source>
        <strain evidence="9">DTO 134E9</strain>
    </source>
</reference>
<evidence type="ECO:0000313" key="9">
    <source>
        <dbReference type="Proteomes" id="UP000184383"/>
    </source>
</evidence>
<evidence type="ECO:0000256" key="1">
    <source>
        <dbReference type="ARBA" id="ARBA00004406"/>
    </source>
</evidence>
<dbReference type="Gene3D" id="3.10.20.90">
    <property type="entry name" value="Phosphatidylinositol 3-kinase Catalytic Subunit, Chain A, domain 1"/>
    <property type="match status" value="1"/>
</dbReference>
<dbReference type="Pfam" id="PF23187">
    <property type="entry name" value="UBX7_N"/>
    <property type="match status" value="1"/>
</dbReference>
<dbReference type="PANTHER" id="PTHR46424:SF1">
    <property type="entry name" value="UBX DOMAIN-CONTAINING PROTEIN 4"/>
    <property type="match status" value="1"/>
</dbReference>
<dbReference type="RefSeq" id="XP_040687886.1">
    <property type="nucleotide sequence ID" value="XM_040833265.1"/>
</dbReference>
<feature type="compositionally biased region" description="Basic and acidic residues" evidence="6">
    <location>
        <begin position="204"/>
        <end position="220"/>
    </location>
</feature>
<dbReference type="Proteomes" id="UP000184383">
    <property type="component" value="Unassembled WGS sequence"/>
</dbReference>
<feature type="compositionally biased region" description="Low complexity" evidence="6">
    <location>
        <begin position="149"/>
        <end position="158"/>
    </location>
</feature>
<feature type="compositionally biased region" description="Polar residues" evidence="6">
    <location>
        <begin position="118"/>
        <end position="133"/>
    </location>
</feature>
<feature type="compositionally biased region" description="Polar residues" evidence="6">
    <location>
        <begin position="225"/>
        <end position="246"/>
    </location>
</feature>
<dbReference type="Pfam" id="PF00789">
    <property type="entry name" value="UBX"/>
    <property type="match status" value="1"/>
</dbReference>
<keyword evidence="9" id="KW-1185">Reference proteome</keyword>
<protein>
    <recommendedName>
        <fullName evidence="4">UBX domain-containing protein 2</fullName>
    </recommendedName>
</protein>
<evidence type="ECO:0000313" key="8">
    <source>
        <dbReference type="EMBL" id="OJJ34210.1"/>
    </source>
</evidence>
<dbReference type="SUPFAM" id="SSF54236">
    <property type="entry name" value="Ubiquitin-like"/>
    <property type="match status" value="1"/>
</dbReference>
<dbReference type="STRING" id="1073089.A0A1L9RH02"/>